<dbReference type="Proteomes" id="UP001234178">
    <property type="component" value="Unassembled WGS sequence"/>
</dbReference>
<proteinExistence type="predicted"/>
<comment type="caution">
    <text evidence="1">The sequence shown here is derived from an EMBL/GenBank/DDBJ whole genome shotgun (WGS) entry which is preliminary data.</text>
</comment>
<name>A0ABQ9ZLF6_9CRUS</name>
<organism evidence="1 2">
    <name type="scientific">Daphnia magna</name>
    <dbReference type="NCBI Taxonomy" id="35525"/>
    <lineage>
        <taxon>Eukaryota</taxon>
        <taxon>Metazoa</taxon>
        <taxon>Ecdysozoa</taxon>
        <taxon>Arthropoda</taxon>
        <taxon>Crustacea</taxon>
        <taxon>Branchiopoda</taxon>
        <taxon>Diplostraca</taxon>
        <taxon>Cladocera</taxon>
        <taxon>Anomopoda</taxon>
        <taxon>Daphniidae</taxon>
        <taxon>Daphnia</taxon>
    </lineage>
</organism>
<evidence type="ECO:0000313" key="2">
    <source>
        <dbReference type="Proteomes" id="UP001234178"/>
    </source>
</evidence>
<dbReference type="EMBL" id="JAOYFB010000004">
    <property type="protein sequence ID" value="KAK4013613.1"/>
    <property type="molecule type" value="Genomic_DNA"/>
</dbReference>
<accession>A0ABQ9ZLF6</accession>
<keyword evidence="2" id="KW-1185">Reference proteome</keyword>
<evidence type="ECO:0000313" key="1">
    <source>
        <dbReference type="EMBL" id="KAK4013613.1"/>
    </source>
</evidence>
<protein>
    <submittedName>
        <fullName evidence="1">Uncharacterized protein</fullName>
    </submittedName>
</protein>
<gene>
    <name evidence="1" type="ORF">OUZ56_026166</name>
</gene>
<reference evidence="1 2" key="1">
    <citation type="journal article" date="2023" name="Nucleic Acids Res.">
        <title>The hologenome of Daphnia magna reveals possible DNA methylation and microbiome-mediated evolution of the host genome.</title>
        <authorList>
            <person name="Chaturvedi A."/>
            <person name="Li X."/>
            <person name="Dhandapani V."/>
            <person name="Marshall H."/>
            <person name="Kissane S."/>
            <person name="Cuenca-Cambronero M."/>
            <person name="Asole G."/>
            <person name="Calvet F."/>
            <person name="Ruiz-Romero M."/>
            <person name="Marangio P."/>
            <person name="Guigo R."/>
            <person name="Rago D."/>
            <person name="Mirbahai L."/>
            <person name="Eastwood N."/>
            <person name="Colbourne J.K."/>
            <person name="Zhou J."/>
            <person name="Mallon E."/>
            <person name="Orsini L."/>
        </authorList>
    </citation>
    <scope>NUCLEOTIDE SEQUENCE [LARGE SCALE GENOMIC DNA]</scope>
    <source>
        <strain evidence="1">LRV0_1</strain>
    </source>
</reference>
<sequence length="78" mass="9221">MLFNKQHLNKYKLIISQCIHIEHKRKNSWYHSVFTLNTRSASSQSGRFFANRVSRAIEAWLRLENSSPRIQLGFNRGT</sequence>